<dbReference type="AlphaFoldDB" id="A0A813X3C5"/>
<gene>
    <name evidence="2" type="ORF">BJG266_LOCUS8462</name>
    <name evidence="3" type="ORF">QVE165_LOCUS36411</name>
    <name evidence="4" type="ORF">QVE165_LOCUS36613</name>
</gene>
<accession>A0A813X3C5</accession>
<evidence type="ECO:0000313" key="5">
    <source>
        <dbReference type="Proteomes" id="UP000663832"/>
    </source>
</evidence>
<dbReference type="InterPro" id="IPR001810">
    <property type="entry name" value="F-box_dom"/>
</dbReference>
<proteinExistence type="predicted"/>
<sequence>MTNDDIIILESHTLFDKLPKEIIFNIFNYLSCNDIIYTFFLFNSRLNHLLLEHEHYLNNLELPSTNLNYWQNILSIIGSRIKTLKISTIDLSLSLDLFPNIKSIIITSLYGLSNRSLQTLLANKQFQILHTFKIKSKNYLKPRSSLFCDNFEHYLFTKIFNEENLLEIFEYLTLTTLFSRKILNNLQINSSLLSLTLCLHEFIDIFSVLQYTPNLIYLNVKTTLSDTHKKQNECININNIKLKQLYLTFVMKHSTRLQNVDQQLDFLHLISDIKLFSSTLICLSMNFVDLNINDIDEFPLNGFKLQHQLLESMIELKQFYLYSKVKQDQFNIDNVISTFKDQFWFDHKWFVGMHGNYLYTLPFTFNELYGFSDFDEIQSNHDDILHSSEIWYNVKLIELARSNKFDLNLIKQIKIRMPKLISIKFISSGLFSYSDTTEKPSVTEQETLTNIETVDLIGGSIENIKQWLIYILPNVKHLILSYTGLPLLNSHLSLNLDKKIQRLDIYEYSIIEQMNITDYFYFSNVEHIQLILYNIEGKFQWYVKTLMKIFQNYNQLKILSVYIIDKNHVQTYGSSEVELSKIIEYLKINHIIKNYDVQRHRECALFLKI</sequence>
<evidence type="ECO:0000313" key="6">
    <source>
        <dbReference type="Proteomes" id="UP000663877"/>
    </source>
</evidence>
<feature type="domain" description="F-box" evidence="1">
    <location>
        <begin position="12"/>
        <end position="59"/>
    </location>
</feature>
<evidence type="ECO:0000313" key="3">
    <source>
        <dbReference type="EMBL" id="CAF1394693.1"/>
    </source>
</evidence>
<dbReference type="EMBL" id="CAJNOM010000369">
    <property type="protein sequence ID" value="CAF1398328.1"/>
    <property type="molecule type" value="Genomic_DNA"/>
</dbReference>
<comment type="caution">
    <text evidence="2">The sequence shown here is derived from an EMBL/GenBank/DDBJ whole genome shotgun (WGS) entry which is preliminary data.</text>
</comment>
<dbReference type="Proteomes" id="UP000663832">
    <property type="component" value="Unassembled WGS sequence"/>
</dbReference>
<dbReference type="PROSITE" id="PS50181">
    <property type="entry name" value="FBOX"/>
    <property type="match status" value="1"/>
</dbReference>
<protein>
    <recommendedName>
        <fullName evidence="1">F-box domain-containing protein</fullName>
    </recommendedName>
</protein>
<dbReference type="EMBL" id="CAJNOM010000365">
    <property type="protein sequence ID" value="CAF1394693.1"/>
    <property type="molecule type" value="Genomic_DNA"/>
</dbReference>
<name>A0A813X3C5_9BILA</name>
<reference evidence="2" key="1">
    <citation type="submission" date="2021-02" db="EMBL/GenBank/DDBJ databases">
        <authorList>
            <person name="Nowell W R."/>
        </authorList>
    </citation>
    <scope>NUCLEOTIDE SEQUENCE</scope>
</reference>
<keyword evidence="5" id="KW-1185">Reference proteome</keyword>
<evidence type="ECO:0000313" key="4">
    <source>
        <dbReference type="EMBL" id="CAF1398328.1"/>
    </source>
</evidence>
<dbReference type="EMBL" id="CAJNOI010000026">
    <property type="protein sequence ID" value="CAF0862614.1"/>
    <property type="molecule type" value="Genomic_DNA"/>
</dbReference>
<dbReference type="Proteomes" id="UP000663877">
    <property type="component" value="Unassembled WGS sequence"/>
</dbReference>
<dbReference type="OrthoDB" id="10028627at2759"/>
<evidence type="ECO:0000313" key="2">
    <source>
        <dbReference type="EMBL" id="CAF0862614.1"/>
    </source>
</evidence>
<evidence type="ECO:0000259" key="1">
    <source>
        <dbReference type="PROSITE" id="PS50181"/>
    </source>
</evidence>
<organism evidence="2 6">
    <name type="scientific">Adineta steineri</name>
    <dbReference type="NCBI Taxonomy" id="433720"/>
    <lineage>
        <taxon>Eukaryota</taxon>
        <taxon>Metazoa</taxon>
        <taxon>Spiralia</taxon>
        <taxon>Gnathifera</taxon>
        <taxon>Rotifera</taxon>
        <taxon>Eurotatoria</taxon>
        <taxon>Bdelloidea</taxon>
        <taxon>Adinetida</taxon>
        <taxon>Adinetidae</taxon>
        <taxon>Adineta</taxon>
    </lineage>
</organism>